<proteinExistence type="predicted"/>
<feature type="chain" id="PRO_5042187572" description="Secreted protein" evidence="1">
    <location>
        <begin position="28"/>
        <end position="73"/>
    </location>
</feature>
<protein>
    <recommendedName>
        <fullName evidence="4">Secreted protein</fullName>
    </recommendedName>
</protein>
<evidence type="ECO:0000256" key="1">
    <source>
        <dbReference type="SAM" id="SignalP"/>
    </source>
</evidence>
<dbReference type="Proteomes" id="UP001201163">
    <property type="component" value="Unassembled WGS sequence"/>
</dbReference>
<name>A0AAD4LDA2_9AGAM</name>
<evidence type="ECO:0000313" key="3">
    <source>
        <dbReference type="Proteomes" id="UP001201163"/>
    </source>
</evidence>
<organism evidence="2 3">
    <name type="scientific">Lactarius akahatsu</name>
    <dbReference type="NCBI Taxonomy" id="416441"/>
    <lineage>
        <taxon>Eukaryota</taxon>
        <taxon>Fungi</taxon>
        <taxon>Dikarya</taxon>
        <taxon>Basidiomycota</taxon>
        <taxon>Agaricomycotina</taxon>
        <taxon>Agaricomycetes</taxon>
        <taxon>Russulales</taxon>
        <taxon>Russulaceae</taxon>
        <taxon>Lactarius</taxon>
    </lineage>
</organism>
<keyword evidence="1" id="KW-0732">Signal</keyword>
<comment type="caution">
    <text evidence="2">The sequence shown here is derived from an EMBL/GenBank/DDBJ whole genome shotgun (WGS) entry which is preliminary data.</text>
</comment>
<dbReference type="EMBL" id="JAKELL010000047">
    <property type="protein sequence ID" value="KAH8987463.1"/>
    <property type="molecule type" value="Genomic_DNA"/>
</dbReference>
<reference evidence="2" key="1">
    <citation type="submission" date="2022-01" db="EMBL/GenBank/DDBJ databases">
        <title>Comparative genomics reveals a dynamic genome evolution in the ectomycorrhizal milk-cap (Lactarius) mushrooms.</title>
        <authorList>
            <consortium name="DOE Joint Genome Institute"/>
            <person name="Lebreton A."/>
            <person name="Tang N."/>
            <person name="Kuo A."/>
            <person name="LaButti K."/>
            <person name="Drula E."/>
            <person name="Barry K."/>
            <person name="Clum A."/>
            <person name="Lipzen A."/>
            <person name="Mousain D."/>
            <person name="Ng V."/>
            <person name="Wang R."/>
            <person name="Wang X."/>
            <person name="Dai Y."/>
            <person name="Henrissat B."/>
            <person name="Grigoriev I.V."/>
            <person name="Guerin-Laguette A."/>
            <person name="Yu F."/>
            <person name="Martin F.M."/>
        </authorList>
    </citation>
    <scope>NUCLEOTIDE SEQUENCE</scope>
    <source>
        <strain evidence="2">QP</strain>
    </source>
</reference>
<keyword evidence="3" id="KW-1185">Reference proteome</keyword>
<gene>
    <name evidence="2" type="ORF">EDB92DRAFT_1129114</name>
</gene>
<accession>A0AAD4LDA2</accession>
<feature type="signal peptide" evidence="1">
    <location>
        <begin position="1"/>
        <end position="27"/>
    </location>
</feature>
<evidence type="ECO:0008006" key="4">
    <source>
        <dbReference type="Google" id="ProtNLM"/>
    </source>
</evidence>
<dbReference type="AlphaFoldDB" id="A0AAD4LDA2"/>
<sequence length="73" mass="8311">MLLMYFRLNLCFLFLGHMSTFLQIGLALSPCAPCVLLSGHHSSLFKASTQFLHWHQSTRGSRGELYRVSPEII</sequence>
<evidence type="ECO:0000313" key="2">
    <source>
        <dbReference type="EMBL" id="KAH8987463.1"/>
    </source>
</evidence>